<evidence type="ECO:0008006" key="5">
    <source>
        <dbReference type="Google" id="ProtNLM"/>
    </source>
</evidence>
<sequence length="443" mass="48871">MVTFLTQEVQQLLHNKFVVIVGDSVQRSVYKDLVLLLQKDALLSQSQLKAKGELSFENDCLVEGGMRGEMTNGTNYREVRQYRTDHHLVRFYFVTRIYSDYMESILADFQAGPQPDVVIINSCLWDVSRYGAKSMKQYRVNLEKAFNRLDKVLPHACLLVWNMTMPVGHKIIGGFLIPELQHQGKKLPLKVIEGNFYGAVLASSHHFDVLDLHYYFRFDVHHRSGDGVHWNRAVHRRVTHLLLAHVADAWGVEIPEKRPQDGEWEGVTSLPLQGPTPACRPLRPGPPSTSAAPPRILFSRKTPPSSPATRGLARPSPDTSALTTAPATVRRVGPGSHAPAAPPLVRLAPGDSHLALTPFCLNLSLRSCSVWPGHLSLCCLLRRWPVSSVISAPSDLSCPFPLLSPLRARLLPRLAGCSLPGSGMASLQPCCGQSLEPGGCSTN</sequence>
<evidence type="ECO:0000313" key="4">
    <source>
        <dbReference type="Proteomes" id="UP000694380"/>
    </source>
</evidence>
<feature type="compositionally biased region" description="Polar residues" evidence="2">
    <location>
        <begin position="317"/>
        <end position="326"/>
    </location>
</feature>
<dbReference type="PANTHER" id="PTHR14469">
    <property type="entry name" value="SARCOMA ANTIGEN NY-SAR-23"/>
    <property type="match status" value="1"/>
</dbReference>
<accession>A0A8C3F891</accession>
<reference evidence="3" key="2">
    <citation type="submission" date="2025-09" db="UniProtKB">
        <authorList>
            <consortium name="Ensembl"/>
        </authorList>
    </citation>
    <scope>IDENTIFICATION</scope>
</reference>
<dbReference type="Ensembl" id="ENSCPBT00000005643.1">
    <property type="protein sequence ID" value="ENSCPBP00000004634.1"/>
    <property type="gene ID" value="ENSCPBG00000003708.1"/>
</dbReference>
<dbReference type="SUPFAM" id="SSF52266">
    <property type="entry name" value="SGNH hydrolase"/>
    <property type="match status" value="1"/>
</dbReference>
<organism evidence="3 4">
    <name type="scientific">Chrysemys picta bellii</name>
    <name type="common">Western painted turtle</name>
    <name type="synonym">Emys bellii</name>
    <dbReference type="NCBI Taxonomy" id="8478"/>
    <lineage>
        <taxon>Eukaryota</taxon>
        <taxon>Metazoa</taxon>
        <taxon>Chordata</taxon>
        <taxon>Craniata</taxon>
        <taxon>Vertebrata</taxon>
        <taxon>Euteleostomi</taxon>
        <taxon>Archelosauria</taxon>
        <taxon>Testudinata</taxon>
        <taxon>Testudines</taxon>
        <taxon>Cryptodira</taxon>
        <taxon>Durocryptodira</taxon>
        <taxon>Testudinoidea</taxon>
        <taxon>Emydidae</taxon>
        <taxon>Chrysemys</taxon>
    </lineage>
</organism>
<dbReference type="PANTHER" id="PTHR14469:SF0">
    <property type="entry name" value="FAMILY WITH SEQUENCE SIMILARITY 113"/>
    <property type="match status" value="1"/>
</dbReference>
<keyword evidence="4" id="KW-1185">Reference proteome</keyword>
<evidence type="ECO:0000256" key="1">
    <source>
        <dbReference type="ARBA" id="ARBA00037957"/>
    </source>
</evidence>
<dbReference type="AlphaFoldDB" id="A0A8C3F891"/>
<evidence type="ECO:0000313" key="3">
    <source>
        <dbReference type="Ensembl" id="ENSCPBP00000004634.1"/>
    </source>
</evidence>
<gene>
    <name evidence="3" type="primary">PCED1A</name>
</gene>
<comment type="similarity">
    <text evidence="1">Belongs to the PC-esterase family.</text>
</comment>
<dbReference type="GeneTree" id="ENSGT00390000002231"/>
<protein>
    <recommendedName>
        <fullName evidence="5">Family with sequence similarity 113</fullName>
    </recommendedName>
</protein>
<reference evidence="3" key="1">
    <citation type="submission" date="2025-08" db="UniProtKB">
        <authorList>
            <consortium name="Ensembl"/>
        </authorList>
    </citation>
    <scope>IDENTIFICATION</scope>
</reference>
<dbReference type="InterPro" id="IPR036514">
    <property type="entry name" value="SGNH_hydro_sf"/>
</dbReference>
<evidence type="ECO:0000256" key="2">
    <source>
        <dbReference type="SAM" id="MobiDB-lite"/>
    </source>
</evidence>
<dbReference type="Proteomes" id="UP000694380">
    <property type="component" value="Unplaced"/>
</dbReference>
<name>A0A8C3F891_CHRPI</name>
<feature type="region of interest" description="Disordered" evidence="2">
    <location>
        <begin position="275"/>
        <end position="336"/>
    </location>
</feature>
<dbReference type="Gene3D" id="3.40.50.1110">
    <property type="entry name" value="SGNH hydrolase"/>
    <property type="match status" value="1"/>
</dbReference>
<proteinExistence type="inferred from homology"/>